<sequence>MKGASNWLTSLPIKEENYVINKREFYDAIRMRYRGPLKFIPTTCACGETVLGRSCIVVSQRRLRTSTPRRNPRSFWQTATEISNDVEIEPNLLPLTGEQLHATANGKDEARLDISTGSFC</sequence>
<evidence type="ECO:0000313" key="1">
    <source>
        <dbReference type="EMBL" id="CAB4004196.1"/>
    </source>
</evidence>
<organism evidence="1 2">
    <name type="scientific">Paramuricea clavata</name>
    <name type="common">Red gorgonian</name>
    <name type="synonym">Violescent sea-whip</name>
    <dbReference type="NCBI Taxonomy" id="317549"/>
    <lineage>
        <taxon>Eukaryota</taxon>
        <taxon>Metazoa</taxon>
        <taxon>Cnidaria</taxon>
        <taxon>Anthozoa</taxon>
        <taxon>Octocorallia</taxon>
        <taxon>Malacalcyonacea</taxon>
        <taxon>Plexauridae</taxon>
        <taxon>Paramuricea</taxon>
    </lineage>
</organism>
<evidence type="ECO:0000313" key="2">
    <source>
        <dbReference type="Proteomes" id="UP001152795"/>
    </source>
</evidence>
<accession>A0A7D9IAF1</accession>
<dbReference type="AlphaFoldDB" id="A0A7D9IAF1"/>
<name>A0A7D9IAF1_PARCT</name>
<comment type="caution">
    <text evidence="1">The sequence shown here is derived from an EMBL/GenBank/DDBJ whole genome shotgun (WGS) entry which is preliminary data.</text>
</comment>
<dbReference type="EMBL" id="CACRXK020004831">
    <property type="protein sequence ID" value="CAB4004196.1"/>
    <property type="molecule type" value="Genomic_DNA"/>
</dbReference>
<keyword evidence="2" id="KW-1185">Reference proteome</keyword>
<dbReference type="Proteomes" id="UP001152795">
    <property type="component" value="Unassembled WGS sequence"/>
</dbReference>
<protein>
    <submittedName>
        <fullName evidence="1">Uncharacterized protein</fullName>
    </submittedName>
</protein>
<gene>
    <name evidence="1" type="ORF">PACLA_8A013562</name>
</gene>
<proteinExistence type="predicted"/>
<reference evidence="1" key="1">
    <citation type="submission" date="2020-04" db="EMBL/GenBank/DDBJ databases">
        <authorList>
            <person name="Alioto T."/>
            <person name="Alioto T."/>
            <person name="Gomez Garrido J."/>
        </authorList>
    </citation>
    <scope>NUCLEOTIDE SEQUENCE</scope>
    <source>
        <strain evidence="1">A484AB</strain>
    </source>
</reference>